<evidence type="ECO:0000313" key="1">
    <source>
        <dbReference type="EMBL" id="CCI45244.1"/>
    </source>
</evidence>
<reference evidence="1 2" key="1">
    <citation type="submission" date="2012-05" db="EMBL/GenBank/DDBJ databases">
        <title>Recombination and specialization in a pathogen metapopulation.</title>
        <authorList>
            <person name="Gardiner A."/>
            <person name="Kemen E."/>
            <person name="Schultz-Larsen T."/>
            <person name="MacLean D."/>
            <person name="Van Oosterhout C."/>
            <person name="Jones J.D.G."/>
        </authorList>
    </citation>
    <scope>NUCLEOTIDE SEQUENCE [LARGE SCALE GENOMIC DNA]</scope>
    <source>
        <strain evidence="1 2">Ac Nc2</strain>
    </source>
</reference>
<dbReference type="InParanoid" id="A0A024GEE2"/>
<sequence length="102" mass="11708">MLWTQAFTSSDTNTSFNFYLDRIISVIILSEVRTNRSFSNSRTRGELISRILSPLLIIIVFLSHRSDSNACYYFTALETCSSCCLTERSPEHIFLTIELSNQ</sequence>
<gene>
    <name evidence="1" type="ORF">BN9_061170</name>
</gene>
<comment type="caution">
    <text evidence="1">The sequence shown here is derived from an EMBL/GenBank/DDBJ whole genome shotgun (WGS) entry which is preliminary data.</text>
</comment>
<proteinExistence type="predicted"/>
<evidence type="ECO:0000313" key="2">
    <source>
        <dbReference type="Proteomes" id="UP000053237"/>
    </source>
</evidence>
<accession>A0A024GEE2</accession>
<dbReference type="AlphaFoldDB" id="A0A024GEE2"/>
<dbReference type="Proteomes" id="UP000053237">
    <property type="component" value="Unassembled WGS sequence"/>
</dbReference>
<organism evidence="1 2">
    <name type="scientific">Albugo candida</name>
    <dbReference type="NCBI Taxonomy" id="65357"/>
    <lineage>
        <taxon>Eukaryota</taxon>
        <taxon>Sar</taxon>
        <taxon>Stramenopiles</taxon>
        <taxon>Oomycota</taxon>
        <taxon>Peronosporomycetes</taxon>
        <taxon>Albuginales</taxon>
        <taxon>Albuginaceae</taxon>
        <taxon>Albugo</taxon>
    </lineage>
</organism>
<name>A0A024GEE2_9STRA</name>
<dbReference type="EMBL" id="CAIX01000093">
    <property type="protein sequence ID" value="CCI45244.1"/>
    <property type="molecule type" value="Genomic_DNA"/>
</dbReference>
<keyword evidence="2" id="KW-1185">Reference proteome</keyword>
<protein>
    <submittedName>
        <fullName evidence="1">Uncharacterized protein</fullName>
    </submittedName>
</protein>